<feature type="transmembrane region" description="Helical" evidence="12">
    <location>
        <begin position="855"/>
        <end position="873"/>
    </location>
</feature>
<evidence type="ECO:0000256" key="13">
    <source>
        <dbReference type="SAM" id="SignalP"/>
    </source>
</evidence>
<evidence type="ECO:0000256" key="3">
    <source>
        <dbReference type="ARBA" id="ARBA00022645"/>
    </source>
</evidence>
<keyword evidence="3" id="KW-0121">Carboxypeptidase</keyword>
<feature type="region of interest" description="Disordered" evidence="11">
    <location>
        <begin position="711"/>
        <end position="780"/>
    </location>
</feature>
<dbReference type="PRINTS" id="PR00765">
    <property type="entry name" value="CRBOXYPTASEA"/>
</dbReference>
<evidence type="ECO:0000256" key="12">
    <source>
        <dbReference type="SAM" id="Phobius"/>
    </source>
</evidence>
<dbReference type="PROSITE" id="PS52035">
    <property type="entry name" value="PEPTIDASE_M14"/>
    <property type="match status" value="1"/>
</dbReference>
<sequence length="884" mass="100331">MRLRKINHVLCLFIAMWTVSSPPLVVQVAAAKKQKHVAIDMSQMFQKWGTFVEIDSALDTLAKKMNEWLLNPPEAEYSSAVTLSKKKKKKPKLTEVMAKITTIGKSAEKRNLRILSLGKQTVKEKKGQSMDIERPEMMLMATMHGREHVTPHATLFVAWRLVEEYINGDPKVKALLDNGVVHFFPFLNPDGYEFTRLGKTDTAKLWRKNRRNLCSTSVKCAHGVDLNRNWGVEKVSWGFGATKATTEVYQGKRPFSEPELKAIGKWLKTYGRRINGFMDVHCCSAAILPPFYYKGESDEVINKEFQTCKNISKAMKAATPGIKYRAKRREKEWGESNTGIGVDWIYGEAGVRNVYIIETRGNNESHKIEEIFDMTEEQILQVGNELNAGFWALADEVINFDDLMSSEQPGSTESQYKQDETGDQEKNNLGGDGNDFDDKAAKNDDGSTRNSPDIPIPSKEANVDLDMLMLEFDEAERGTASLRGTEAVEKPEDLQASRSNSEQATVESDSDDPLPTNDPDVTDESLDDILDTSQNDEEEPELKSNELSHEEIDDPKPFWGSLDDDMFSDSRIENEDESETENGNDSGDASAEDSDTLTDEQPSLDDDFALEEEPESETLGIESSGSNNMIDETESESDGEDEDSLDNQADKLLLENTIESYATNEFETDSNDDNKFETDNPDTTFDKSEWSKVEDETAMAELDREFDIAFESHENAKSGPDHDMSTGSELNNDEIELRFLGPDEDSGDNEESEEEDPFEDTQLDRDSFDSIESEIESNDRRMEKLKELFESRKSKRYKKHRDTFDAAETEADALLGPDIDDIERRRRVESQRRKELLDRYHIHSNPDRETGFPDAFTFISLCSVGLSLGVWRWKMKRRKHARQD</sequence>
<feature type="compositionally biased region" description="Basic and acidic residues" evidence="11">
    <location>
        <begin position="672"/>
        <end position="694"/>
    </location>
</feature>
<evidence type="ECO:0000256" key="5">
    <source>
        <dbReference type="ARBA" id="ARBA00022723"/>
    </source>
</evidence>
<keyword evidence="12" id="KW-0812">Transmembrane</keyword>
<dbReference type="GO" id="GO:0005615">
    <property type="term" value="C:extracellular space"/>
    <property type="evidence" value="ECO:0007669"/>
    <property type="project" value="TreeGrafter"/>
</dbReference>
<keyword evidence="6 13" id="KW-0732">Signal</keyword>
<dbReference type="FunFam" id="3.40.630.10:FF:000084">
    <property type="entry name" value="Carboxypeptidase B2"/>
    <property type="match status" value="1"/>
</dbReference>
<keyword evidence="5" id="KW-0479">Metal-binding</keyword>
<dbReference type="GO" id="GO:0004181">
    <property type="term" value="F:metallocarboxypeptidase activity"/>
    <property type="evidence" value="ECO:0007669"/>
    <property type="project" value="InterPro"/>
</dbReference>
<feature type="compositionally biased region" description="Polar residues" evidence="11">
    <location>
        <begin position="405"/>
        <end position="415"/>
    </location>
</feature>
<evidence type="ECO:0000256" key="10">
    <source>
        <dbReference type="PROSITE-ProRule" id="PRU01379"/>
    </source>
</evidence>
<keyword evidence="9" id="KW-0482">Metalloprotease</keyword>
<evidence type="ECO:0000313" key="16">
    <source>
        <dbReference type="EMBL" id="CAE0440814.1"/>
    </source>
</evidence>
<dbReference type="SUPFAM" id="SSF53187">
    <property type="entry name" value="Zn-dependent exopeptidases"/>
    <property type="match status" value="1"/>
</dbReference>
<feature type="compositionally biased region" description="Basic and acidic residues" evidence="11">
    <location>
        <begin position="711"/>
        <end position="724"/>
    </location>
</feature>
<feature type="compositionally biased region" description="Acidic residues" evidence="11">
    <location>
        <begin position="742"/>
        <end position="761"/>
    </location>
</feature>
<dbReference type="Pfam" id="PF00246">
    <property type="entry name" value="Peptidase_M14"/>
    <property type="match status" value="1"/>
</dbReference>
<name>A0A6S8DJS7_9STRA</name>
<organism evidence="16">
    <name type="scientific">Aplanochytrium stocchinoi</name>
    <dbReference type="NCBI Taxonomy" id="215587"/>
    <lineage>
        <taxon>Eukaryota</taxon>
        <taxon>Sar</taxon>
        <taxon>Stramenopiles</taxon>
        <taxon>Bigyra</taxon>
        <taxon>Labyrinthulomycetes</taxon>
        <taxon>Thraustochytrida</taxon>
        <taxon>Thraustochytriidae</taxon>
        <taxon>Aplanochytrium</taxon>
    </lineage>
</organism>
<dbReference type="SMART" id="SM00631">
    <property type="entry name" value="Zn_pept"/>
    <property type="match status" value="1"/>
</dbReference>
<keyword evidence="12" id="KW-0472">Membrane</keyword>
<evidence type="ECO:0000256" key="11">
    <source>
        <dbReference type="SAM" id="MobiDB-lite"/>
    </source>
</evidence>
<feature type="active site" description="Proton donor/acceptor" evidence="10">
    <location>
        <position position="358"/>
    </location>
</feature>
<reference evidence="16" key="1">
    <citation type="submission" date="2021-01" db="EMBL/GenBank/DDBJ databases">
        <authorList>
            <person name="Corre E."/>
            <person name="Pelletier E."/>
            <person name="Niang G."/>
            <person name="Scheremetjew M."/>
            <person name="Finn R."/>
            <person name="Kale V."/>
            <person name="Holt S."/>
            <person name="Cochrane G."/>
            <person name="Meng A."/>
            <person name="Brown T."/>
            <person name="Cohen L."/>
        </authorList>
    </citation>
    <scope>NUCLEOTIDE SEQUENCE</scope>
    <source>
        <strain evidence="16">GSBS06</strain>
    </source>
</reference>
<evidence type="ECO:0000256" key="9">
    <source>
        <dbReference type="ARBA" id="ARBA00023049"/>
    </source>
</evidence>
<dbReference type="AlphaFoldDB" id="A0A6S8DJS7"/>
<evidence type="ECO:0000256" key="2">
    <source>
        <dbReference type="ARBA" id="ARBA00005988"/>
    </source>
</evidence>
<dbReference type="PANTHER" id="PTHR11705">
    <property type="entry name" value="PROTEASE FAMILY M14 CARBOXYPEPTIDASE A,B"/>
    <property type="match status" value="1"/>
</dbReference>
<dbReference type="GO" id="GO:0006508">
    <property type="term" value="P:proteolysis"/>
    <property type="evidence" value="ECO:0007669"/>
    <property type="project" value="UniProtKB-KW"/>
</dbReference>
<comment type="similarity">
    <text evidence="2 10">Belongs to the peptidase M14 family.</text>
</comment>
<dbReference type="PROSITE" id="PS00132">
    <property type="entry name" value="CARBOXYPEPT_ZN_1"/>
    <property type="match status" value="1"/>
</dbReference>
<evidence type="ECO:0000256" key="8">
    <source>
        <dbReference type="ARBA" id="ARBA00022833"/>
    </source>
</evidence>
<feature type="compositionally biased region" description="Polar residues" evidence="11">
    <location>
        <begin position="621"/>
        <end position="630"/>
    </location>
</feature>
<proteinExistence type="inferred from homology"/>
<feature type="region of interest" description="Disordered" evidence="11">
    <location>
        <begin position="404"/>
        <end position="462"/>
    </location>
</feature>
<feature type="compositionally biased region" description="Basic and acidic residues" evidence="11">
    <location>
        <begin position="436"/>
        <end position="447"/>
    </location>
</feature>
<dbReference type="GO" id="GO:0008270">
    <property type="term" value="F:zinc ion binding"/>
    <property type="evidence" value="ECO:0007669"/>
    <property type="project" value="InterPro"/>
</dbReference>
<dbReference type="InterPro" id="IPR057246">
    <property type="entry name" value="CARBOXYPEPT_ZN_1"/>
</dbReference>
<dbReference type="InterPro" id="IPR000834">
    <property type="entry name" value="Peptidase_M14"/>
</dbReference>
<evidence type="ECO:0000256" key="6">
    <source>
        <dbReference type="ARBA" id="ARBA00022729"/>
    </source>
</evidence>
<feature type="domain" description="Peptidase M14" evidence="14">
    <location>
        <begin position="73"/>
        <end position="397"/>
    </location>
</feature>
<evidence type="ECO:0000313" key="15">
    <source>
        <dbReference type="EMBL" id="CAE0440813.1"/>
    </source>
</evidence>
<accession>A0A6S8DJS7</accession>
<feature type="signal peptide" evidence="13">
    <location>
        <begin position="1"/>
        <end position="21"/>
    </location>
</feature>
<comment type="cofactor">
    <cofactor evidence="1">
        <name>Zn(2+)</name>
        <dbReference type="ChEBI" id="CHEBI:29105"/>
    </cofactor>
</comment>
<feature type="compositionally biased region" description="Basic and acidic residues" evidence="11">
    <location>
        <begin position="416"/>
        <end position="426"/>
    </location>
</feature>
<evidence type="ECO:0000256" key="1">
    <source>
        <dbReference type="ARBA" id="ARBA00001947"/>
    </source>
</evidence>
<keyword evidence="12" id="KW-1133">Transmembrane helix</keyword>
<evidence type="ECO:0000259" key="14">
    <source>
        <dbReference type="PROSITE" id="PS52035"/>
    </source>
</evidence>
<dbReference type="EMBL" id="HBIN01014469">
    <property type="protein sequence ID" value="CAE0440814.1"/>
    <property type="molecule type" value="Transcribed_RNA"/>
</dbReference>
<feature type="compositionally biased region" description="Basic and acidic residues" evidence="11">
    <location>
        <begin position="486"/>
        <end position="495"/>
    </location>
</feature>
<protein>
    <recommendedName>
        <fullName evidence="14">Peptidase M14 domain-containing protein</fullName>
    </recommendedName>
</protein>
<dbReference type="EMBL" id="HBIN01014468">
    <property type="protein sequence ID" value="CAE0440813.1"/>
    <property type="molecule type" value="Transcribed_RNA"/>
</dbReference>
<feature type="compositionally biased region" description="Acidic residues" evidence="11">
    <location>
        <begin position="631"/>
        <end position="645"/>
    </location>
</feature>
<dbReference type="PANTHER" id="PTHR11705:SF143">
    <property type="entry name" value="SLL0236 PROTEIN"/>
    <property type="match status" value="1"/>
</dbReference>
<dbReference type="Gene3D" id="3.40.630.10">
    <property type="entry name" value="Zn peptidases"/>
    <property type="match status" value="1"/>
</dbReference>
<feature type="chain" id="PRO_5035584460" description="Peptidase M14 domain-containing protein" evidence="13">
    <location>
        <begin position="22"/>
        <end position="884"/>
    </location>
</feature>
<keyword evidence="4" id="KW-0645">Protease</keyword>
<gene>
    <name evidence="15" type="ORF">ASTO00021_LOCUS10946</name>
    <name evidence="16" type="ORF">ASTO00021_LOCUS10947</name>
</gene>
<keyword evidence="8" id="KW-0862">Zinc</keyword>
<feature type="compositionally biased region" description="Acidic residues" evidence="11">
    <location>
        <begin position="520"/>
        <end position="540"/>
    </location>
</feature>
<evidence type="ECO:0000256" key="4">
    <source>
        <dbReference type="ARBA" id="ARBA00022670"/>
    </source>
</evidence>
<keyword evidence="7" id="KW-0378">Hydrolase</keyword>
<feature type="compositionally biased region" description="Basic and acidic residues" evidence="11">
    <location>
        <begin position="541"/>
        <end position="556"/>
    </location>
</feature>
<feature type="region of interest" description="Disordered" evidence="11">
    <location>
        <begin position="478"/>
        <end position="694"/>
    </location>
</feature>
<feature type="compositionally biased region" description="Acidic residues" evidence="11">
    <location>
        <begin position="590"/>
        <end position="616"/>
    </location>
</feature>
<feature type="compositionally biased region" description="Polar residues" evidence="11">
    <location>
        <begin position="496"/>
        <end position="507"/>
    </location>
</feature>
<evidence type="ECO:0000256" key="7">
    <source>
        <dbReference type="ARBA" id="ARBA00022801"/>
    </source>
</evidence>